<accession>A0A4P7D092</accession>
<dbReference type="KEGG" id="ppai:E1956_29040"/>
<keyword evidence="4" id="KW-1185">Reference proteome</keyword>
<evidence type="ECO:0000313" key="4">
    <source>
        <dbReference type="Proteomes" id="UP000295727"/>
    </source>
</evidence>
<dbReference type="Pfam" id="PF07811">
    <property type="entry name" value="TadE"/>
    <property type="match status" value="1"/>
</dbReference>
<keyword evidence="1" id="KW-0812">Transmembrane</keyword>
<dbReference type="OrthoDB" id="9007999at2"/>
<keyword evidence="1" id="KW-1133">Transmembrane helix</keyword>
<organism evidence="3 4">
    <name type="scientific">Paraburkholderia pallida</name>
    <dbReference type="NCBI Taxonomy" id="2547399"/>
    <lineage>
        <taxon>Bacteria</taxon>
        <taxon>Pseudomonadati</taxon>
        <taxon>Pseudomonadota</taxon>
        <taxon>Betaproteobacteria</taxon>
        <taxon>Burkholderiales</taxon>
        <taxon>Burkholderiaceae</taxon>
        <taxon>Paraburkholderia</taxon>
    </lineage>
</organism>
<dbReference type="Proteomes" id="UP000295727">
    <property type="component" value="Chromosome 3"/>
</dbReference>
<dbReference type="InterPro" id="IPR012495">
    <property type="entry name" value="TadE-like_dom"/>
</dbReference>
<evidence type="ECO:0000259" key="2">
    <source>
        <dbReference type="Pfam" id="PF07811"/>
    </source>
</evidence>
<feature type="domain" description="TadE-like" evidence="2">
    <location>
        <begin position="13"/>
        <end position="54"/>
    </location>
</feature>
<reference evidence="3 4" key="1">
    <citation type="submission" date="2019-03" db="EMBL/GenBank/DDBJ databases">
        <title>Paraburkholderia sp. 7MH5, isolated from subtropical forest soil.</title>
        <authorList>
            <person name="Gao Z.-H."/>
            <person name="Qiu L.-H."/>
        </authorList>
    </citation>
    <scope>NUCLEOTIDE SEQUENCE [LARGE SCALE GENOMIC DNA]</scope>
    <source>
        <strain evidence="3 4">7MH5</strain>
    </source>
</reference>
<dbReference type="AlphaFoldDB" id="A0A4P7D092"/>
<evidence type="ECO:0000313" key="3">
    <source>
        <dbReference type="EMBL" id="QBR01258.1"/>
    </source>
</evidence>
<name>A0A4P7D092_9BURK</name>
<proteinExistence type="predicted"/>
<feature type="transmembrane region" description="Helical" evidence="1">
    <location>
        <begin position="12"/>
        <end position="34"/>
    </location>
</feature>
<keyword evidence="1" id="KW-0472">Membrane</keyword>
<evidence type="ECO:0000256" key="1">
    <source>
        <dbReference type="SAM" id="Phobius"/>
    </source>
</evidence>
<protein>
    <recommendedName>
        <fullName evidence="2">TadE-like domain-containing protein</fullName>
    </recommendedName>
</protein>
<dbReference type="EMBL" id="CP038150">
    <property type="protein sequence ID" value="QBR01258.1"/>
    <property type="molecule type" value="Genomic_DNA"/>
</dbReference>
<gene>
    <name evidence="3" type="ORF">E1956_29040</name>
</gene>
<dbReference type="RefSeq" id="WP_134755714.1">
    <property type="nucleotide sequence ID" value="NZ_CP038150.1"/>
</dbReference>
<sequence>MRALRSLLVNDRGLASLEFAIVLPIMLSLLFATYELSQLVRAQLKVDTATQSIADMVAQQAAGVTSGTSGSLGNFCAAAKLMMTPFAAGTGSSTFAVSIASVTNYSSGGVTLDWESDASCSTTATALGATAKTLATSPTNLVPTAGTPGDSVIVATVTYAYNSPLQYFLPGLLSLTHTAFARPRSNNVVACGSPCK</sequence>